<proteinExistence type="predicted"/>
<dbReference type="PANTHER" id="PTHR39599:SF2">
    <property type="entry name" value="ANCHORED PROTEIN, PUTATIVE (AFU_ORTHOLOGUE AFUA_1G09650)-RELATED"/>
    <property type="match status" value="1"/>
</dbReference>
<feature type="region of interest" description="Disordered" evidence="1">
    <location>
        <begin position="266"/>
        <end position="315"/>
    </location>
</feature>
<sequence length="467" mass="47355">MRPASLWLLLAAQAKAHERRHEPTAVRKMPADQGAKFHHEYCAFDDSPSPQQMPQGLFASEPIPNPPPPPAALAARSTHDTDDARRLWANSSAELAVRAPFGVLFGSDEPPQQNDHEKREENDWNILRRAASALSQLNQRQWACPSGTTSCAAIGFPHSCCGRDETCMAVDDTGLGPVGCCPAGATCSGGISGCAGGSTACDSQVGGGCCIPGWVCQGVGCVQPAPSPPPAPTTLTTTSTSIISAPQGTPSTILVTVIITITPSSTSAPHPITSTITHTTTASPSHSPSSSQSQESSSSSGEAGAPWRPTSSAAQPTNPAYCPTGFYPCLARAGGGCCQTGRDCATASCPAPGPMTTIVGGNGNGVTVVVPVPEGGGQETGGACANGWFLCGSDQDHNQGGGESDRGCCPQGYECGTASCFARPTEKGVPSASVAKGVPGNSGGGRVRVRVGVVIKLGIIIGLGLAL</sequence>
<dbReference type="GeneID" id="87820261"/>
<keyword evidence="3" id="KW-1185">Reference proteome</keyword>
<comment type="caution">
    <text evidence="2">The sequence shown here is derived from an EMBL/GenBank/DDBJ whole genome shotgun (WGS) entry which is preliminary data.</text>
</comment>
<accession>A0AAN6V408</accession>
<evidence type="ECO:0000313" key="3">
    <source>
        <dbReference type="Proteomes" id="UP001302676"/>
    </source>
</evidence>
<dbReference type="PANTHER" id="PTHR39599">
    <property type="entry name" value="GPI-ANCHORED PROTEIN (EUROFUNG)-RELATED-RELATED"/>
    <property type="match status" value="1"/>
</dbReference>
<gene>
    <name evidence="2" type="ORF">C8A04DRAFT_36793</name>
</gene>
<evidence type="ECO:0000256" key="1">
    <source>
        <dbReference type="SAM" id="MobiDB-lite"/>
    </source>
</evidence>
<name>A0AAN6V408_9PEZI</name>
<protein>
    <recommendedName>
        <fullName evidence="4">Gpi anchored protein</fullName>
    </recommendedName>
</protein>
<dbReference type="RefSeq" id="XP_062637711.1">
    <property type="nucleotide sequence ID" value="XM_062783648.1"/>
</dbReference>
<dbReference type="EMBL" id="MU853578">
    <property type="protein sequence ID" value="KAK4144340.1"/>
    <property type="molecule type" value="Genomic_DNA"/>
</dbReference>
<dbReference type="AlphaFoldDB" id="A0AAN6V408"/>
<organism evidence="2 3">
    <name type="scientific">Dichotomopilus funicola</name>
    <dbReference type="NCBI Taxonomy" id="1934379"/>
    <lineage>
        <taxon>Eukaryota</taxon>
        <taxon>Fungi</taxon>
        <taxon>Dikarya</taxon>
        <taxon>Ascomycota</taxon>
        <taxon>Pezizomycotina</taxon>
        <taxon>Sordariomycetes</taxon>
        <taxon>Sordariomycetidae</taxon>
        <taxon>Sordariales</taxon>
        <taxon>Chaetomiaceae</taxon>
        <taxon>Dichotomopilus</taxon>
    </lineage>
</organism>
<dbReference type="Proteomes" id="UP001302676">
    <property type="component" value="Unassembled WGS sequence"/>
</dbReference>
<reference evidence="2" key="1">
    <citation type="journal article" date="2023" name="Mol. Phylogenet. Evol.">
        <title>Genome-scale phylogeny and comparative genomics of the fungal order Sordariales.</title>
        <authorList>
            <person name="Hensen N."/>
            <person name="Bonometti L."/>
            <person name="Westerberg I."/>
            <person name="Brannstrom I.O."/>
            <person name="Guillou S."/>
            <person name="Cros-Aarteil S."/>
            <person name="Calhoun S."/>
            <person name="Haridas S."/>
            <person name="Kuo A."/>
            <person name="Mondo S."/>
            <person name="Pangilinan J."/>
            <person name="Riley R."/>
            <person name="LaButti K."/>
            <person name="Andreopoulos B."/>
            <person name="Lipzen A."/>
            <person name="Chen C."/>
            <person name="Yan M."/>
            <person name="Daum C."/>
            <person name="Ng V."/>
            <person name="Clum A."/>
            <person name="Steindorff A."/>
            <person name="Ohm R.A."/>
            <person name="Martin F."/>
            <person name="Silar P."/>
            <person name="Natvig D.O."/>
            <person name="Lalanne C."/>
            <person name="Gautier V."/>
            <person name="Ament-Velasquez S.L."/>
            <person name="Kruys A."/>
            <person name="Hutchinson M.I."/>
            <person name="Powell A.J."/>
            <person name="Barry K."/>
            <person name="Miller A.N."/>
            <person name="Grigoriev I.V."/>
            <person name="Debuchy R."/>
            <person name="Gladieux P."/>
            <person name="Hiltunen Thoren M."/>
            <person name="Johannesson H."/>
        </authorList>
    </citation>
    <scope>NUCLEOTIDE SEQUENCE</scope>
    <source>
        <strain evidence="2">CBS 141.50</strain>
    </source>
</reference>
<evidence type="ECO:0008006" key="4">
    <source>
        <dbReference type="Google" id="ProtNLM"/>
    </source>
</evidence>
<reference evidence="2" key="2">
    <citation type="submission" date="2023-05" db="EMBL/GenBank/DDBJ databases">
        <authorList>
            <consortium name="Lawrence Berkeley National Laboratory"/>
            <person name="Steindorff A."/>
            <person name="Hensen N."/>
            <person name="Bonometti L."/>
            <person name="Westerberg I."/>
            <person name="Brannstrom I.O."/>
            <person name="Guillou S."/>
            <person name="Cros-Aarteil S."/>
            <person name="Calhoun S."/>
            <person name="Haridas S."/>
            <person name="Kuo A."/>
            <person name="Mondo S."/>
            <person name="Pangilinan J."/>
            <person name="Riley R."/>
            <person name="Labutti K."/>
            <person name="Andreopoulos B."/>
            <person name="Lipzen A."/>
            <person name="Chen C."/>
            <person name="Yanf M."/>
            <person name="Daum C."/>
            <person name="Ng V."/>
            <person name="Clum A."/>
            <person name="Ohm R."/>
            <person name="Martin F."/>
            <person name="Silar P."/>
            <person name="Natvig D."/>
            <person name="Lalanne C."/>
            <person name="Gautier V."/>
            <person name="Ament-Velasquez S.L."/>
            <person name="Kruys A."/>
            <person name="Hutchinson M.I."/>
            <person name="Powell A.J."/>
            <person name="Barry K."/>
            <person name="Miller A.N."/>
            <person name="Grigoriev I.V."/>
            <person name="Debuchy R."/>
            <person name="Gladieux P."/>
            <person name="Thoren M.H."/>
            <person name="Johannesson H."/>
        </authorList>
    </citation>
    <scope>NUCLEOTIDE SEQUENCE</scope>
    <source>
        <strain evidence="2">CBS 141.50</strain>
    </source>
</reference>
<evidence type="ECO:0000313" key="2">
    <source>
        <dbReference type="EMBL" id="KAK4144340.1"/>
    </source>
</evidence>
<feature type="compositionally biased region" description="Low complexity" evidence="1">
    <location>
        <begin position="266"/>
        <end position="304"/>
    </location>
</feature>